<evidence type="ECO:0000313" key="3">
    <source>
        <dbReference type="EMBL" id="PAA78393.1"/>
    </source>
</evidence>
<keyword evidence="1" id="KW-0812">Transmembrane</keyword>
<keyword evidence="4" id="KW-1185">Reference proteome</keyword>
<comment type="caution">
    <text evidence="3">The sequence shown here is derived from an EMBL/GenBank/DDBJ whole genome shotgun (WGS) entry which is preliminary data.</text>
</comment>
<protein>
    <recommendedName>
        <fullName evidence="5">B box-type domain-containing protein</fullName>
    </recommendedName>
</protein>
<feature type="transmembrane region" description="Helical" evidence="1">
    <location>
        <begin position="88"/>
        <end position="108"/>
    </location>
</feature>
<evidence type="ECO:0000313" key="4">
    <source>
        <dbReference type="Proteomes" id="UP000215902"/>
    </source>
</evidence>
<evidence type="ECO:0000256" key="2">
    <source>
        <dbReference type="SAM" id="SignalP"/>
    </source>
</evidence>
<organism evidence="3 4">
    <name type="scientific">Macrostomum lignano</name>
    <dbReference type="NCBI Taxonomy" id="282301"/>
    <lineage>
        <taxon>Eukaryota</taxon>
        <taxon>Metazoa</taxon>
        <taxon>Spiralia</taxon>
        <taxon>Lophotrochozoa</taxon>
        <taxon>Platyhelminthes</taxon>
        <taxon>Rhabditophora</taxon>
        <taxon>Macrostomorpha</taxon>
        <taxon>Macrostomida</taxon>
        <taxon>Macrostomidae</taxon>
        <taxon>Macrostomum</taxon>
    </lineage>
</organism>
<feature type="non-terminal residue" evidence="3">
    <location>
        <position position="1"/>
    </location>
</feature>
<dbReference type="Proteomes" id="UP000215902">
    <property type="component" value="Unassembled WGS sequence"/>
</dbReference>
<gene>
    <name evidence="3" type="ORF">BOX15_Mlig033604g3</name>
</gene>
<keyword evidence="1" id="KW-1133">Transmembrane helix</keyword>
<sequence>TLVAQFHLLSMTSSIVDCSFCGDNPAAVYCSTPACSRNILCRSCDSLWHGHPNRKNHVTEPYHQQQSEVSISPSSTEVSSRRFFNIEFWIFNGPAVLLFALLLLNLCGKADTPS</sequence>
<proteinExistence type="predicted"/>
<reference evidence="3 4" key="1">
    <citation type="submission" date="2017-06" db="EMBL/GenBank/DDBJ databases">
        <title>A platform for efficient transgenesis in Macrostomum lignano, a flatworm model organism for stem cell research.</title>
        <authorList>
            <person name="Berezikov E."/>
        </authorList>
    </citation>
    <scope>NUCLEOTIDE SEQUENCE [LARGE SCALE GENOMIC DNA]</scope>
    <source>
        <strain evidence="3">DV1</strain>
        <tissue evidence="3">Whole organism</tissue>
    </source>
</reference>
<evidence type="ECO:0008006" key="5">
    <source>
        <dbReference type="Google" id="ProtNLM"/>
    </source>
</evidence>
<feature type="signal peptide" evidence="2">
    <location>
        <begin position="1"/>
        <end position="18"/>
    </location>
</feature>
<feature type="chain" id="PRO_5013012305" description="B box-type domain-containing protein" evidence="2">
    <location>
        <begin position="19"/>
        <end position="114"/>
    </location>
</feature>
<dbReference type="EMBL" id="NIVC01000691">
    <property type="protein sequence ID" value="PAA78393.1"/>
    <property type="molecule type" value="Genomic_DNA"/>
</dbReference>
<keyword evidence="1" id="KW-0472">Membrane</keyword>
<keyword evidence="2" id="KW-0732">Signal</keyword>
<accession>A0A267FXD1</accession>
<dbReference type="AlphaFoldDB" id="A0A267FXD1"/>
<name>A0A267FXD1_9PLAT</name>
<evidence type="ECO:0000256" key="1">
    <source>
        <dbReference type="SAM" id="Phobius"/>
    </source>
</evidence>